<dbReference type="Pfam" id="PF02371">
    <property type="entry name" value="Transposase_20"/>
    <property type="match status" value="1"/>
</dbReference>
<protein>
    <submittedName>
        <fullName evidence="3">Transposase IS116/IS110/IS902 family protein</fullName>
    </submittedName>
</protein>
<evidence type="ECO:0000313" key="3">
    <source>
        <dbReference type="EMBL" id="PWV86604.1"/>
    </source>
</evidence>
<evidence type="ECO:0000313" key="4">
    <source>
        <dbReference type="Proteomes" id="UP000246635"/>
    </source>
</evidence>
<dbReference type="OrthoDB" id="9790935at2"/>
<feature type="coiled-coil region" evidence="1">
    <location>
        <begin position="119"/>
        <end position="146"/>
    </location>
</feature>
<proteinExistence type="predicted"/>
<evidence type="ECO:0000259" key="2">
    <source>
        <dbReference type="Pfam" id="PF02371"/>
    </source>
</evidence>
<dbReference type="RefSeq" id="WP_146216949.1">
    <property type="nucleotide sequence ID" value="NZ_QGTQ01000076.1"/>
</dbReference>
<accession>A0A2V2Y749</accession>
<dbReference type="Proteomes" id="UP000246635">
    <property type="component" value="Unassembled WGS sequence"/>
</dbReference>
<feature type="non-terminal residue" evidence="3">
    <location>
        <position position="1"/>
    </location>
</feature>
<dbReference type="AlphaFoldDB" id="A0A2V2Y749"/>
<name>A0A2V2Y749_9BACL</name>
<gene>
    <name evidence="3" type="ORF">DFQ01_1761</name>
</gene>
<dbReference type="GO" id="GO:0006313">
    <property type="term" value="P:DNA transposition"/>
    <property type="evidence" value="ECO:0007669"/>
    <property type="project" value="InterPro"/>
</dbReference>
<dbReference type="InterPro" id="IPR003346">
    <property type="entry name" value="Transposase_20"/>
</dbReference>
<feature type="domain" description="Transposase IS116/IS110/IS902 C-terminal" evidence="2">
    <location>
        <begin position="144"/>
        <end position="226"/>
    </location>
</feature>
<dbReference type="EMBL" id="QGTQ01000076">
    <property type="protein sequence ID" value="PWV86604.1"/>
    <property type="molecule type" value="Genomic_DNA"/>
</dbReference>
<evidence type="ECO:0000256" key="1">
    <source>
        <dbReference type="SAM" id="Coils"/>
    </source>
</evidence>
<dbReference type="PANTHER" id="PTHR33055">
    <property type="entry name" value="TRANSPOSASE FOR INSERTION SEQUENCE ELEMENT IS1111A"/>
    <property type="match status" value="1"/>
</dbReference>
<dbReference type="GO" id="GO:0003677">
    <property type="term" value="F:DNA binding"/>
    <property type="evidence" value="ECO:0007669"/>
    <property type="project" value="InterPro"/>
</dbReference>
<keyword evidence="1" id="KW-0175">Coiled coil</keyword>
<dbReference type="GO" id="GO:0004803">
    <property type="term" value="F:transposase activity"/>
    <property type="evidence" value="ECO:0007669"/>
    <property type="project" value="InterPro"/>
</dbReference>
<sequence>CIKAMMSTREYWSGQSTSLGNRIVRWIDLYFPEFRSVFQEWNGIRSLATLKAFALPDDLRHLNAEEVMEGWRNQGMRRVAGVSGKAKAVELLNAAAHSIGKSHTNDAARQEILRLILFYEQTQRTLDEMQQELESLLEQVPLTEQLRSIDGLGTITIACLLGCAGDLRHYAHGRQLLRRAGLNLAERTSGKHKGQVKLSKRGDSMLRKYLYMGILNLVKQNADFKKWHAQNQMRGMTKMASIFKLMGKLARILIGMVQRGETYRSQLHDVIAA</sequence>
<dbReference type="InterPro" id="IPR047650">
    <property type="entry name" value="Transpos_IS110"/>
</dbReference>
<keyword evidence="4" id="KW-1185">Reference proteome</keyword>
<organism evidence="3 4">
    <name type="scientific">Paenibacillus cellulosilyticus</name>
    <dbReference type="NCBI Taxonomy" id="375489"/>
    <lineage>
        <taxon>Bacteria</taxon>
        <taxon>Bacillati</taxon>
        <taxon>Bacillota</taxon>
        <taxon>Bacilli</taxon>
        <taxon>Bacillales</taxon>
        <taxon>Paenibacillaceae</taxon>
        <taxon>Paenibacillus</taxon>
    </lineage>
</organism>
<comment type="caution">
    <text evidence="3">The sequence shown here is derived from an EMBL/GenBank/DDBJ whole genome shotgun (WGS) entry which is preliminary data.</text>
</comment>
<dbReference type="PANTHER" id="PTHR33055:SF3">
    <property type="entry name" value="PUTATIVE TRANSPOSASE FOR IS117-RELATED"/>
    <property type="match status" value="1"/>
</dbReference>
<reference evidence="3 4" key="1">
    <citation type="submission" date="2018-05" db="EMBL/GenBank/DDBJ databases">
        <title>Genomic Encyclopedia of Type Strains, Phase III (KMG-III): the genomes of soil and plant-associated and newly described type strains.</title>
        <authorList>
            <person name="Whitman W."/>
        </authorList>
    </citation>
    <scope>NUCLEOTIDE SEQUENCE [LARGE SCALE GENOMIC DNA]</scope>
    <source>
        <strain evidence="3 4">CECT 5696</strain>
    </source>
</reference>